<reference evidence="1 2" key="1">
    <citation type="submission" date="2020-10" db="EMBL/GenBank/DDBJ databases">
        <authorList>
            <person name="Castelo-Branco R."/>
            <person name="Eusebio N."/>
            <person name="Adriana R."/>
            <person name="Vieira A."/>
            <person name="Brugerolle De Fraissinette N."/>
            <person name="Rezende De Castro R."/>
            <person name="Schneider M.P."/>
            <person name="Vasconcelos V."/>
            <person name="Leao P.N."/>
        </authorList>
    </citation>
    <scope>NUCLEOTIDE SEQUENCE [LARGE SCALE GENOMIC DNA]</scope>
    <source>
        <strain evidence="1 2">LEGE 03274</strain>
    </source>
</reference>
<keyword evidence="2" id="KW-1185">Reference proteome</keyword>
<accession>A0ABR9V402</accession>
<evidence type="ECO:0000313" key="1">
    <source>
        <dbReference type="EMBL" id="MBE9222628.1"/>
    </source>
</evidence>
<gene>
    <name evidence="1" type="ORF">IQ215_07945</name>
</gene>
<comment type="caution">
    <text evidence="1">The sequence shown here is derived from an EMBL/GenBank/DDBJ whole genome shotgun (WGS) entry which is preliminary data.</text>
</comment>
<evidence type="ECO:0000313" key="2">
    <source>
        <dbReference type="Proteomes" id="UP000654604"/>
    </source>
</evidence>
<organism evidence="1 2">
    <name type="scientific">Cyanobacterium stanieri LEGE 03274</name>
    <dbReference type="NCBI Taxonomy" id="1828756"/>
    <lineage>
        <taxon>Bacteria</taxon>
        <taxon>Bacillati</taxon>
        <taxon>Cyanobacteriota</taxon>
        <taxon>Cyanophyceae</taxon>
        <taxon>Oscillatoriophycideae</taxon>
        <taxon>Chroococcales</taxon>
        <taxon>Geminocystaceae</taxon>
        <taxon>Cyanobacterium</taxon>
    </lineage>
</organism>
<sequence length="151" mass="17505">MLALRFRTIASQLQILGFNAPDLNGDYLLSVAKKFLSKRVSWAENRRRDLTDIFELWEVLNIDSVIVLENAEGKLIRVGISFVGDERRGSELVYSRQSKTWKNIRRALNLEQYWVFVVKAKNFPTPEEWTDILYDEIDVPASESGCRLIPL</sequence>
<dbReference type="Proteomes" id="UP000654604">
    <property type="component" value="Unassembled WGS sequence"/>
</dbReference>
<dbReference type="EMBL" id="JADEWC010000014">
    <property type="protein sequence ID" value="MBE9222628.1"/>
    <property type="molecule type" value="Genomic_DNA"/>
</dbReference>
<protein>
    <submittedName>
        <fullName evidence="1">Uncharacterized protein</fullName>
    </submittedName>
</protein>
<dbReference type="RefSeq" id="WP_193800781.1">
    <property type="nucleotide sequence ID" value="NZ_JADEWC010000014.1"/>
</dbReference>
<name>A0ABR9V402_9CHRO</name>
<proteinExistence type="predicted"/>